<dbReference type="EMBL" id="DTOZ01000153">
    <property type="protein sequence ID" value="HGE78521.1"/>
    <property type="molecule type" value="Genomic_DNA"/>
</dbReference>
<accession>A0A7V3VU59</accession>
<dbReference type="PANTHER" id="PTHR43064">
    <property type="entry name" value="PHOSPHORIBOSYLAMINOIMIDAZOLE CARBOXYLASE-RELATED"/>
    <property type="match status" value="1"/>
</dbReference>
<dbReference type="SMART" id="SM01001">
    <property type="entry name" value="AIRC"/>
    <property type="match status" value="1"/>
</dbReference>
<dbReference type="Pfam" id="PF00731">
    <property type="entry name" value="AIRC"/>
    <property type="match status" value="1"/>
</dbReference>
<dbReference type="InterPro" id="IPR039476">
    <property type="entry name" value="P2CMN_synthase_LarB"/>
</dbReference>
<organism evidence="2">
    <name type="scientific">candidate division WOR-3 bacterium</name>
    <dbReference type="NCBI Taxonomy" id="2052148"/>
    <lineage>
        <taxon>Bacteria</taxon>
        <taxon>Bacteria division WOR-3</taxon>
    </lineage>
</organism>
<protein>
    <submittedName>
        <fullName evidence="2">Nickel pincer cofactor biosynthesis protein LarB</fullName>
    </submittedName>
</protein>
<dbReference type="SUPFAM" id="SSF52255">
    <property type="entry name" value="N5-CAIR mutase (phosphoribosylaminoimidazole carboxylase, PurE)"/>
    <property type="match status" value="1"/>
</dbReference>
<evidence type="ECO:0000259" key="1">
    <source>
        <dbReference type="SMART" id="SM01001"/>
    </source>
</evidence>
<proteinExistence type="predicted"/>
<dbReference type="AlphaFoldDB" id="A0A7V3VU59"/>
<sequence>MQIFSPDILKGVKEISKTSNNFSDLGFAKIDIHREKRKGFPEVVYCPGKTDEQVIGCAREILRSNKRVLLTRVAPSLAKLLKDEFRNGRYFPEARLYYIGRLKKKIGLVAVISAGTGDIPVAEECAVTAEIMGCNVKRIYDVGVAGLHRLLRFKSQLRKARVIVVVAGMDGVLPSVVGGLFPAPVIAVPTSIGYGAHFGGIAPLLTMLNSCAPGVAVVNIDNGFGAGFFASLINRV</sequence>
<dbReference type="PANTHER" id="PTHR43064:SF1">
    <property type="entry name" value="SLL1489 PROTEIN"/>
    <property type="match status" value="1"/>
</dbReference>
<name>A0A7V3VU59_UNCW3</name>
<dbReference type="GO" id="GO:0016787">
    <property type="term" value="F:hydrolase activity"/>
    <property type="evidence" value="ECO:0007669"/>
    <property type="project" value="InterPro"/>
</dbReference>
<reference evidence="2" key="1">
    <citation type="journal article" date="2020" name="mSystems">
        <title>Genome- and Community-Level Interaction Insights into Carbon Utilization and Element Cycling Functions of Hydrothermarchaeota in Hydrothermal Sediment.</title>
        <authorList>
            <person name="Zhou Z."/>
            <person name="Liu Y."/>
            <person name="Xu W."/>
            <person name="Pan J."/>
            <person name="Luo Z.H."/>
            <person name="Li M."/>
        </authorList>
    </citation>
    <scope>NUCLEOTIDE SEQUENCE [LARGE SCALE GENOMIC DNA]</scope>
    <source>
        <strain evidence="2">SpSt-961</strain>
    </source>
</reference>
<evidence type="ECO:0000313" key="2">
    <source>
        <dbReference type="EMBL" id="HGE78521.1"/>
    </source>
</evidence>
<dbReference type="NCBIfam" id="NF033503">
    <property type="entry name" value="LarB"/>
    <property type="match status" value="1"/>
</dbReference>
<feature type="domain" description="PurE" evidence="1">
    <location>
        <begin position="107"/>
        <end position="236"/>
    </location>
</feature>
<comment type="caution">
    <text evidence="2">The sequence shown here is derived from an EMBL/GenBank/DDBJ whole genome shotgun (WGS) entry which is preliminary data.</text>
</comment>
<dbReference type="InterPro" id="IPR000031">
    <property type="entry name" value="PurE_dom"/>
</dbReference>
<gene>
    <name evidence="2" type="primary">larB</name>
    <name evidence="2" type="ORF">ENX68_05940</name>
</gene>
<dbReference type="Gene3D" id="3.40.50.1970">
    <property type="match status" value="1"/>
</dbReference>
<dbReference type="GO" id="GO:0006189">
    <property type="term" value="P:'de novo' IMP biosynthetic process"/>
    <property type="evidence" value="ECO:0007669"/>
    <property type="project" value="InterPro"/>
</dbReference>